<sequence>MCLHSERKGLMDLQMIQSSVESPSERSADAVFTGTAIFVAHGQVILNATSNVFTAGTRVVASIVEIDNAGVPFIGSARMTIHNVRPYQGGVQVWANIEWNTNLRVRVSYIWET</sequence>
<name>A0A239GN32_9ACTN</name>
<accession>A0A239GN32</accession>
<evidence type="ECO:0000313" key="1">
    <source>
        <dbReference type="EMBL" id="SNS70686.1"/>
    </source>
</evidence>
<organism evidence="1 2">
    <name type="scientific">Actinomadura mexicana</name>
    <dbReference type="NCBI Taxonomy" id="134959"/>
    <lineage>
        <taxon>Bacteria</taxon>
        <taxon>Bacillati</taxon>
        <taxon>Actinomycetota</taxon>
        <taxon>Actinomycetes</taxon>
        <taxon>Streptosporangiales</taxon>
        <taxon>Thermomonosporaceae</taxon>
        <taxon>Actinomadura</taxon>
    </lineage>
</organism>
<proteinExistence type="predicted"/>
<dbReference type="Proteomes" id="UP000198420">
    <property type="component" value="Unassembled WGS sequence"/>
</dbReference>
<dbReference type="EMBL" id="FZNP01000025">
    <property type="protein sequence ID" value="SNS70686.1"/>
    <property type="molecule type" value="Genomic_DNA"/>
</dbReference>
<protein>
    <submittedName>
        <fullName evidence="1">Uncharacterized protein</fullName>
    </submittedName>
</protein>
<reference evidence="2" key="1">
    <citation type="submission" date="2017-06" db="EMBL/GenBank/DDBJ databases">
        <authorList>
            <person name="Varghese N."/>
            <person name="Submissions S."/>
        </authorList>
    </citation>
    <scope>NUCLEOTIDE SEQUENCE [LARGE SCALE GENOMIC DNA]</scope>
    <source>
        <strain evidence="2">DSM 44485</strain>
    </source>
</reference>
<dbReference type="AlphaFoldDB" id="A0A239GN32"/>
<keyword evidence="2" id="KW-1185">Reference proteome</keyword>
<gene>
    <name evidence="1" type="ORF">SAMN06265355_12560</name>
</gene>
<evidence type="ECO:0000313" key="2">
    <source>
        <dbReference type="Proteomes" id="UP000198420"/>
    </source>
</evidence>